<protein>
    <submittedName>
        <fullName evidence="1">Uncharacterized protein</fullName>
    </submittedName>
</protein>
<proteinExistence type="predicted"/>
<dbReference type="Proteomes" id="UP001060085">
    <property type="component" value="Linkage Group LG07"/>
</dbReference>
<dbReference type="EMBL" id="CM044707">
    <property type="protein sequence ID" value="KAI5655126.1"/>
    <property type="molecule type" value="Genomic_DNA"/>
</dbReference>
<sequence length="787" mass="89687">MMSLRKLSYHTLGLSSPFIDSLVCSYLRTSKVFKYPFLAEWSCRPSGQSIHVSLMNLRKQKNSLRIQHGVVHSFMPFSTMVGTILVQARDPGMLCEELENAIQESRLSDAWNLHEKHMQMEGFPRKSILNKLVTVLAESLDIQWLEKAYGLFEQAFEEHKQNLFEKDALIYLSLCLARCGLFVPASTLLRKLIEMEQFPPVRAWSAVLGYMSQTSPGAYLAAELVLEIGYLFQDGRVDPRKKSNDPIIAMKPNTTAFNVALAGCLLFGTTRKAEQLLDMMPRIDLKADTTLLITMAHIYDRNGRREELRKLKRQLDESYNVTDDLFLQFYNCLLSSHLKFGDLESASQMVLEMLQKARKAQNSIGVSTLFSETDGNGNRSSHGHVSVEDLNHKKQGALNLISQQPIVSYETFCRDRKFLKLEVEAKELLDRLICKLQTQVELVTTEHGILQPTEALYVKLVRAFLEVGRTKDLVEFLFKVERQDSPLSADSSVLVNVINSCILLGRLDQAHDLLDEMRLAGIRTGSSVYSSLLKAYINENRTGEITSLLRDARKAGIQLDASCYDALIESRVLQKDTLGALSLFKEMKVDKVKRSNHQEFDVLVKGCSENGEPGLMTKLLQEIKEGERVNYGVHDWNNVIHFFCKKRLMPDAEKAYKKMRSLGHAPNAQTFHSLVMGYAAVGGKYTEVTELWGQMKSIAYVSGMQFDQELLDAVLYTFVRGGFFNRANEVIEMLEKGNMFIDKYKYRNLFLKYHKTMYKGKVPKFQTESQMNKREAALNFKKWVGLT</sequence>
<organism evidence="1 2">
    <name type="scientific">Catharanthus roseus</name>
    <name type="common">Madagascar periwinkle</name>
    <name type="synonym">Vinca rosea</name>
    <dbReference type="NCBI Taxonomy" id="4058"/>
    <lineage>
        <taxon>Eukaryota</taxon>
        <taxon>Viridiplantae</taxon>
        <taxon>Streptophyta</taxon>
        <taxon>Embryophyta</taxon>
        <taxon>Tracheophyta</taxon>
        <taxon>Spermatophyta</taxon>
        <taxon>Magnoliopsida</taxon>
        <taxon>eudicotyledons</taxon>
        <taxon>Gunneridae</taxon>
        <taxon>Pentapetalae</taxon>
        <taxon>asterids</taxon>
        <taxon>lamiids</taxon>
        <taxon>Gentianales</taxon>
        <taxon>Apocynaceae</taxon>
        <taxon>Rauvolfioideae</taxon>
        <taxon>Vinceae</taxon>
        <taxon>Catharanthinae</taxon>
        <taxon>Catharanthus</taxon>
    </lineage>
</organism>
<accession>A0ACC0A6G5</accession>
<evidence type="ECO:0000313" key="1">
    <source>
        <dbReference type="EMBL" id="KAI5655126.1"/>
    </source>
</evidence>
<name>A0ACC0A6G5_CATRO</name>
<keyword evidence="2" id="KW-1185">Reference proteome</keyword>
<evidence type="ECO:0000313" key="2">
    <source>
        <dbReference type="Proteomes" id="UP001060085"/>
    </source>
</evidence>
<comment type="caution">
    <text evidence="1">The sequence shown here is derived from an EMBL/GenBank/DDBJ whole genome shotgun (WGS) entry which is preliminary data.</text>
</comment>
<gene>
    <name evidence="1" type="ORF">M9H77_32313</name>
</gene>
<reference evidence="2" key="1">
    <citation type="journal article" date="2023" name="Nat. Plants">
        <title>Single-cell RNA sequencing provides a high-resolution roadmap for understanding the multicellular compartmentation of specialized metabolism.</title>
        <authorList>
            <person name="Sun S."/>
            <person name="Shen X."/>
            <person name="Li Y."/>
            <person name="Li Y."/>
            <person name="Wang S."/>
            <person name="Li R."/>
            <person name="Zhang H."/>
            <person name="Shen G."/>
            <person name="Guo B."/>
            <person name="Wei J."/>
            <person name="Xu J."/>
            <person name="St-Pierre B."/>
            <person name="Chen S."/>
            <person name="Sun C."/>
        </authorList>
    </citation>
    <scope>NUCLEOTIDE SEQUENCE [LARGE SCALE GENOMIC DNA]</scope>
</reference>